<name>A0A1I6XEQ6_METTE</name>
<dbReference type="AlphaFoldDB" id="A0A1I6XEQ6"/>
<proteinExistence type="predicted"/>
<keyword evidence="2" id="KW-1185">Reference proteome</keyword>
<protein>
    <submittedName>
        <fullName evidence="1">Uncharacterized protein</fullName>
    </submittedName>
</protein>
<dbReference type="EMBL" id="FPAO01000001">
    <property type="protein sequence ID" value="SFT36848.1"/>
    <property type="molecule type" value="Genomic_DNA"/>
</dbReference>
<dbReference type="GeneID" id="41603282"/>
<dbReference type="RefSeq" id="WP_148704491.1">
    <property type="nucleotide sequence ID" value="NZ_FPAO01000001.1"/>
</dbReference>
<gene>
    <name evidence="1" type="ORF">SAMN02910340_00446</name>
</gene>
<reference evidence="1 2" key="1">
    <citation type="submission" date="2016-10" db="EMBL/GenBank/DDBJ databases">
        <authorList>
            <person name="Varghese N."/>
            <person name="Submissions S."/>
        </authorList>
    </citation>
    <scope>NUCLEOTIDE SEQUENCE [LARGE SCALE GENOMIC DNA]</scope>
    <source>
        <strain evidence="1 2">DSM 11855</strain>
    </source>
</reference>
<organism evidence="1 2">
    <name type="scientific">Methanosarcina thermophila</name>
    <dbReference type="NCBI Taxonomy" id="2210"/>
    <lineage>
        <taxon>Archaea</taxon>
        <taxon>Methanobacteriati</taxon>
        <taxon>Methanobacteriota</taxon>
        <taxon>Stenosarchaea group</taxon>
        <taxon>Methanomicrobia</taxon>
        <taxon>Methanosarcinales</taxon>
        <taxon>Methanosarcinaceae</taxon>
        <taxon>Methanosarcina</taxon>
    </lineage>
</organism>
<dbReference type="Proteomes" id="UP000323733">
    <property type="component" value="Unassembled WGS sequence"/>
</dbReference>
<evidence type="ECO:0000313" key="2">
    <source>
        <dbReference type="Proteomes" id="UP000323733"/>
    </source>
</evidence>
<sequence>MNYIEDFISKIDTFTFEKRPEPIPPVLRPQWRIILILIILSYCNGKKASFSMLYALNWGIQKLNQTKFKDYITNSGESSLVLQINNDPFLIKALDLALGEGLIEITNTSGGDRVSLSQRGLNTVNELFRKNECFLEERRFLEDIKDYLKITKMEGIFKGR</sequence>
<evidence type="ECO:0000313" key="1">
    <source>
        <dbReference type="EMBL" id="SFT36848.1"/>
    </source>
</evidence>
<accession>A0A1I6XEQ6</accession>